<dbReference type="GO" id="GO:0010304">
    <property type="term" value="P:PSII associated light-harvesting complex II catabolic process"/>
    <property type="evidence" value="ECO:0007669"/>
    <property type="project" value="TreeGrafter"/>
</dbReference>
<dbReference type="Pfam" id="PF00106">
    <property type="entry name" value="adh_short"/>
    <property type="match status" value="1"/>
</dbReference>
<dbReference type="GO" id="GO:0034256">
    <property type="term" value="F:chlorophyll(ide) b reductase activity"/>
    <property type="evidence" value="ECO:0007669"/>
    <property type="project" value="TreeGrafter"/>
</dbReference>
<dbReference type="PANTHER" id="PTHR24314:SF15">
    <property type="entry name" value="CHLOROPHYLL(IDE) B REDUCTASE NOL, CHLOROPLASTIC"/>
    <property type="match status" value="1"/>
</dbReference>
<dbReference type="AlphaFoldDB" id="A0AAW1NSN2"/>
<dbReference type="Proteomes" id="UP001465755">
    <property type="component" value="Unassembled WGS sequence"/>
</dbReference>
<comment type="similarity">
    <text evidence="1">Belongs to the short-chain dehydrogenases/reductases (SDR) family.</text>
</comment>
<comment type="caution">
    <text evidence="2">The sequence shown here is derived from an EMBL/GenBank/DDBJ whole genome shotgun (WGS) entry which is preliminary data.</text>
</comment>
<keyword evidence="3" id="KW-1185">Reference proteome</keyword>
<dbReference type="Gene3D" id="3.40.50.720">
    <property type="entry name" value="NAD(P)-binding Rossmann-like Domain"/>
    <property type="match status" value="1"/>
</dbReference>
<name>A0AAW1NSN2_9CHLO</name>
<dbReference type="EMBL" id="JALJOQ010000170">
    <property type="protein sequence ID" value="KAK9791858.1"/>
    <property type="molecule type" value="Genomic_DNA"/>
</dbReference>
<organism evidence="2 3">
    <name type="scientific">Symbiochloris irregularis</name>
    <dbReference type="NCBI Taxonomy" id="706552"/>
    <lineage>
        <taxon>Eukaryota</taxon>
        <taxon>Viridiplantae</taxon>
        <taxon>Chlorophyta</taxon>
        <taxon>core chlorophytes</taxon>
        <taxon>Trebouxiophyceae</taxon>
        <taxon>Trebouxiales</taxon>
        <taxon>Trebouxiaceae</taxon>
        <taxon>Symbiochloris</taxon>
    </lineage>
</organism>
<dbReference type="InterPro" id="IPR020904">
    <property type="entry name" value="Sc_DH/Rdtase_CS"/>
</dbReference>
<dbReference type="PRINTS" id="PR00080">
    <property type="entry name" value="SDRFAMILY"/>
</dbReference>
<evidence type="ECO:0000313" key="3">
    <source>
        <dbReference type="Proteomes" id="UP001465755"/>
    </source>
</evidence>
<dbReference type="SUPFAM" id="SSF51735">
    <property type="entry name" value="NAD(P)-binding Rossmann-fold domains"/>
    <property type="match status" value="1"/>
</dbReference>
<evidence type="ECO:0008006" key="4">
    <source>
        <dbReference type="Google" id="ProtNLM"/>
    </source>
</evidence>
<dbReference type="InterPro" id="IPR052625">
    <property type="entry name" value="Chl_b_Red"/>
</dbReference>
<dbReference type="InterPro" id="IPR002347">
    <property type="entry name" value="SDR_fam"/>
</dbReference>
<dbReference type="PROSITE" id="PS00061">
    <property type="entry name" value="ADH_SHORT"/>
    <property type="match status" value="1"/>
</dbReference>
<proteinExistence type="inferred from homology"/>
<sequence>MQALHQPADYLCVHFRKPVALYAHSCLTIPERRKQWQVIPASEHRCRPLRPSRRSHSGCRRVKVQAASGEPQSISPPYNVVITGSTKGVGKALATEFVKAGDNVIISSRSDDRVRSTVRELSQLPGSKGQVKGCACNMAKAGDVAALTNFASNELGSIDIWINNAGSNAYQHTSLLDSSEADLVSIVETNMLGVMLGCREAIQTMRAQKNGGIIFNMDGAGASGTATPLFAAYGATKRGLAQLGKSLRAELRMQGISNVNIFNLSPGMVTTELLMSGADTASGKFFINCLAERPETVADNLVPRIRKAPQEARSLAGKLGLGSYIRFLTLPRAYGQIIMRLLTKQRKNKFVQEETSF</sequence>
<protein>
    <recommendedName>
        <fullName evidence="4">Chlorophyll b reductase</fullName>
    </recommendedName>
</protein>
<evidence type="ECO:0000256" key="1">
    <source>
        <dbReference type="RuleBase" id="RU000363"/>
    </source>
</evidence>
<gene>
    <name evidence="2" type="ORF">WJX73_005574</name>
</gene>
<reference evidence="2 3" key="1">
    <citation type="journal article" date="2024" name="Nat. Commun.">
        <title>Phylogenomics reveals the evolutionary origins of lichenization in chlorophyte algae.</title>
        <authorList>
            <person name="Puginier C."/>
            <person name="Libourel C."/>
            <person name="Otte J."/>
            <person name="Skaloud P."/>
            <person name="Haon M."/>
            <person name="Grisel S."/>
            <person name="Petersen M."/>
            <person name="Berrin J.G."/>
            <person name="Delaux P.M."/>
            <person name="Dal Grande F."/>
            <person name="Keller J."/>
        </authorList>
    </citation>
    <scope>NUCLEOTIDE SEQUENCE [LARGE SCALE GENOMIC DNA]</scope>
    <source>
        <strain evidence="2 3">SAG 2036</strain>
    </source>
</reference>
<dbReference type="GO" id="GO:0015996">
    <property type="term" value="P:chlorophyll catabolic process"/>
    <property type="evidence" value="ECO:0007669"/>
    <property type="project" value="TreeGrafter"/>
</dbReference>
<dbReference type="PANTHER" id="PTHR24314">
    <property type="entry name" value="NON-SPECIFIC LIPID TRANSFER PROTEIN-RELATED"/>
    <property type="match status" value="1"/>
</dbReference>
<dbReference type="InterPro" id="IPR036291">
    <property type="entry name" value="NAD(P)-bd_dom_sf"/>
</dbReference>
<dbReference type="CDD" id="cd05233">
    <property type="entry name" value="SDR_c"/>
    <property type="match status" value="1"/>
</dbReference>
<evidence type="ECO:0000313" key="2">
    <source>
        <dbReference type="EMBL" id="KAK9791858.1"/>
    </source>
</evidence>
<accession>A0AAW1NSN2</accession>
<dbReference type="PRINTS" id="PR00081">
    <property type="entry name" value="GDHRDH"/>
</dbReference>